<keyword evidence="7" id="KW-0969">Cilium</keyword>
<sequence length="307" mass="33018">MRLSSSQLNDMMFTSIQNSTSGVNTALAQMGTQKKMLAASDDPLGAVQVMMLNREQSNISQFQKNITNLEKQLGLTESHIDASHNAMLRVEELVTSVLNASNSEMGGREAIASELEGLLDQLVGEANSKNPNGDYIFSGTKTDSEAVARDPETGKFVFQGNDEQRMVSVAESINVPANQTASDLFFNGASDGSDIFNTLDSLVKDLRDPGVTGSALTSSVTNAQSNVTGVMDGMGQVLTEVGGQRASLDRISGSHEDNALMNDNLIGEVEDLDYSEAILRLNTHMAALQATQMSYTKIQNLSLFKMM</sequence>
<evidence type="ECO:0000256" key="3">
    <source>
        <dbReference type="ARBA" id="ARBA00005709"/>
    </source>
</evidence>
<dbReference type="NCBIfam" id="TIGR02550">
    <property type="entry name" value="flagell_flgL"/>
    <property type="match status" value="1"/>
</dbReference>
<keyword evidence="7" id="KW-0282">Flagellum</keyword>
<dbReference type="Gene3D" id="1.20.1330.10">
    <property type="entry name" value="f41 fragment of flagellin, N-terminal domain"/>
    <property type="match status" value="1"/>
</dbReference>
<dbReference type="InterPro" id="IPR001029">
    <property type="entry name" value="Flagellin_N"/>
</dbReference>
<dbReference type="InterPro" id="IPR013384">
    <property type="entry name" value="Flagell_FlgL"/>
</dbReference>
<evidence type="ECO:0000259" key="6">
    <source>
        <dbReference type="Pfam" id="PF00669"/>
    </source>
</evidence>
<name>A0ABT5QZX0_9GAMM</name>
<keyword evidence="4" id="KW-0964">Secreted</keyword>
<dbReference type="SUPFAM" id="SSF64518">
    <property type="entry name" value="Phase 1 flagellin"/>
    <property type="match status" value="1"/>
</dbReference>
<evidence type="ECO:0000313" key="7">
    <source>
        <dbReference type="EMBL" id="MDD1793566.1"/>
    </source>
</evidence>
<evidence type="ECO:0000313" key="8">
    <source>
        <dbReference type="Proteomes" id="UP001149400"/>
    </source>
</evidence>
<dbReference type="Pfam" id="PF00669">
    <property type="entry name" value="Flagellin_N"/>
    <property type="match status" value="1"/>
</dbReference>
<dbReference type="PANTHER" id="PTHR42792">
    <property type="entry name" value="FLAGELLIN"/>
    <property type="match status" value="1"/>
</dbReference>
<keyword evidence="5" id="KW-0975">Bacterial flagellum</keyword>
<gene>
    <name evidence="7" type="primary">flgL</name>
    <name evidence="7" type="ORF">LRP50_10540</name>
</gene>
<reference evidence="7" key="1">
    <citation type="submission" date="2021-12" db="EMBL/GenBank/DDBJ databases">
        <title>Enterovibrio ZSDZ35 sp. nov. and Enterovibrio ZSDZ42 sp. nov., isolated from coastal seawater in Qingdao.</title>
        <authorList>
            <person name="Zhang P."/>
        </authorList>
    </citation>
    <scope>NUCLEOTIDE SEQUENCE</scope>
    <source>
        <strain evidence="7">ZSDZ42</strain>
    </source>
</reference>
<dbReference type="RefSeq" id="WP_274164419.1">
    <property type="nucleotide sequence ID" value="NZ_JAJUBC010000010.1"/>
</dbReference>
<evidence type="ECO:0000256" key="5">
    <source>
        <dbReference type="ARBA" id="ARBA00023143"/>
    </source>
</evidence>
<comment type="subcellular location">
    <subcellularLocation>
        <location evidence="1">Bacterial flagellum</location>
    </subcellularLocation>
    <subcellularLocation>
        <location evidence="2">Secreted</location>
    </subcellularLocation>
</comment>
<evidence type="ECO:0000256" key="4">
    <source>
        <dbReference type="ARBA" id="ARBA00022525"/>
    </source>
</evidence>
<accession>A0ABT5QZX0</accession>
<evidence type="ECO:0000256" key="2">
    <source>
        <dbReference type="ARBA" id="ARBA00004613"/>
    </source>
</evidence>
<dbReference type="EMBL" id="JAJUBC010000010">
    <property type="protein sequence ID" value="MDD1793566.1"/>
    <property type="molecule type" value="Genomic_DNA"/>
</dbReference>
<evidence type="ECO:0000256" key="1">
    <source>
        <dbReference type="ARBA" id="ARBA00004365"/>
    </source>
</evidence>
<dbReference type="PANTHER" id="PTHR42792:SF1">
    <property type="entry name" value="FLAGELLAR HOOK-ASSOCIATED PROTEIN 3"/>
    <property type="match status" value="1"/>
</dbReference>
<comment type="caution">
    <text evidence="7">The sequence shown here is derived from an EMBL/GenBank/DDBJ whole genome shotgun (WGS) entry which is preliminary data.</text>
</comment>
<proteinExistence type="inferred from homology"/>
<dbReference type="Proteomes" id="UP001149400">
    <property type="component" value="Unassembled WGS sequence"/>
</dbReference>
<organism evidence="7 8">
    <name type="scientific">Enterovibrio gelatinilyticus</name>
    <dbReference type="NCBI Taxonomy" id="2899819"/>
    <lineage>
        <taxon>Bacteria</taxon>
        <taxon>Pseudomonadati</taxon>
        <taxon>Pseudomonadota</taxon>
        <taxon>Gammaproteobacteria</taxon>
        <taxon>Vibrionales</taxon>
        <taxon>Vibrionaceae</taxon>
        <taxon>Enterovibrio</taxon>
    </lineage>
</organism>
<protein>
    <submittedName>
        <fullName evidence="7">Flagellar hook-associated protein FlgL</fullName>
    </submittedName>
</protein>
<feature type="domain" description="Flagellin N-terminal" evidence="6">
    <location>
        <begin position="12"/>
        <end position="142"/>
    </location>
</feature>
<comment type="similarity">
    <text evidence="3">Belongs to the bacterial flagellin family.</text>
</comment>
<keyword evidence="7" id="KW-0966">Cell projection</keyword>
<keyword evidence="8" id="KW-1185">Reference proteome</keyword>
<dbReference type="InterPro" id="IPR001492">
    <property type="entry name" value="Flagellin"/>
</dbReference>